<evidence type="ECO:0000259" key="3">
    <source>
        <dbReference type="PROSITE" id="PS01031"/>
    </source>
</evidence>
<evidence type="ECO:0000256" key="1">
    <source>
        <dbReference type="PROSITE-ProRule" id="PRU00285"/>
    </source>
</evidence>
<evidence type="ECO:0000313" key="4">
    <source>
        <dbReference type="EMBL" id="TPP61123.1"/>
    </source>
</evidence>
<dbReference type="CDD" id="cd06464">
    <property type="entry name" value="ACD_sHsps-like"/>
    <property type="match status" value="1"/>
</dbReference>
<dbReference type="Gene3D" id="2.60.40.790">
    <property type="match status" value="1"/>
</dbReference>
<dbReference type="STRING" id="46835.A0A504YIU6"/>
<keyword evidence="5" id="KW-1185">Reference proteome</keyword>
<dbReference type="OrthoDB" id="10060792at2759"/>
<feature type="domain" description="SHSP" evidence="3">
    <location>
        <begin position="104"/>
        <end position="213"/>
    </location>
</feature>
<sequence length="238" mass="27400">MVKPQGKTIPIHHDKRTFQQGRHDLIRELEKSHGEKKVQKPKANRQIKQAVATHSNQLSTGQWADQLDRWINETNKWWGHDWNRLWRNMFSLVPLPILVHPVFVRGSPTNWRVCVCVQLRFKLRWSTSSAGYEADDIHVETANNRSDVCIKRYSGREIPMAEGEFCRTVYLPDKVDEDKFVSNLSEDGILTVEAPLKEEKLVQSSSVESVELAGVALHLKLVGKGIRAQLVIEWMILC</sequence>
<dbReference type="AlphaFoldDB" id="A0A504YIU6"/>
<evidence type="ECO:0000313" key="5">
    <source>
        <dbReference type="Proteomes" id="UP000316759"/>
    </source>
</evidence>
<evidence type="ECO:0000256" key="2">
    <source>
        <dbReference type="RuleBase" id="RU003616"/>
    </source>
</evidence>
<name>A0A504YIU6_FASGI</name>
<comment type="caution">
    <text evidence="4">The sequence shown here is derived from an EMBL/GenBank/DDBJ whole genome shotgun (WGS) entry which is preliminary data.</text>
</comment>
<comment type="similarity">
    <text evidence="1 2">Belongs to the small heat shock protein (HSP20) family.</text>
</comment>
<dbReference type="InterPro" id="IPR002068">
    <property type="entry name" value="A-crystallin/Hsp20_dom"/>
</dbReference>
<protein>
    <recommendedName>
        <fullName evidence="3">SHSP domain-containing protein</fullName>
    </recommendedName>
</protein>
<proteinExistence type="inferred from homology"/>
<gene>
    <name evidence="4" type="ORF">FGIG_11358</name>
</gene>
<dbReference type="Proteomes" id="UP000316759">
    <property type="component" value="Unassembled WGS sequence"/>
</dbReference>
<dbReference type="Pfam" id="PF00011">
    <property type="entry name" value="HSP20"/>
    <property type="match status" value="1"/>
</dbReference>
<dbReference type="PROSITE" id="PS01031">
    <property type="entry name" value="SHSP"/>
    <property type="match status" value="1"/>
</dbReference>
<dbReference type="InterPro" id="IPR008978">
    <property type="entry name" value="HSP20-like_chaperone"/>
</dbReference>
<accession>A0A504YIU6</accession>
<reference evidence="4 5" key="1">
    <citation type="submission" date="2019-04" db="EMBL/GenBank/DDBJ databases">
        <title>Annotation for the trematode Fasciola gigantica.</title>
        <authorList>
            <person name="Choi Y.-J."/>
        </authorList>
    </citation>
    <scope>NUCLEOTIDE SEQUENCE [LARGE SCALE GENOMIC DNA]</scope>
    <source>
        <strain evidence="4">Uganda_cow_1</strain>
    </source>
</reference>
<dbReference type="EMBL" id="SUNJ01008582">
    <property type="protein sequence ID" value="TPP61123.1"/>
    <property type="molecule type" value="Genomic_DNA"/>
</dbReference>
<organism evidence="4 5">
    <name type="scientific">Fasciola gigantica</name>
    <name type="common">Giant liver fluke</name>
    <dbReference type="NCBI Taxonomy" id="46835"/>
    <lineage>
        <taxon>Eukaryota</taxon>
        <taxon>Metazoa</taxon>
        <taxon>Spiralia</taxon>
        <taxon>Lophotrochozoa</taxon>
        <taxon>Platyhelminthes</taxon>
        <taxon>Trematoda</taxon>
        <taxon>Digenea</taxon>
        <taxon>Plagiorchiida</taxon>
        <taxon>Echinostomata</taxon>
        <taxon>Echinostomatoidea</taxon>
        <taxon>Fasciolidae</taxon>
        <taxon>Fasciola</taxon>
    </lineage>
</organism>
<dbReference type="SUPFAM" id="SSF49764">
    <property type="entry name" value="HSP20-like chaperones"/>
    <property type="match status" value="1"/>
</dbReference>